<dbReference type="EMBL" id="UOGK01000225">
    <property type="protein sequence ID" value="VAX39347.1"/>
    <property type="molecule type" value="Genomic_DNA"/>
</dbReference>
<sequence length="222" mass="24302">MHYAHKICFLALAACLLAAVPLGMSGCATASIAMKERLGYAKREQLVDGVQKARDAQEQAKEQFTSALEEFIAVTQVDAGELEATYSRLNTAYESSKKRAGKVRDRIASVERVANALFKEWEAELNEYSSETLRASSQQQLDATRMQYNGLLRAMKKAEGTMDPVLEAFADQVLFLKHNLNARAIASLEGTVGELEAEIGVLIRDMEASIAEANAFIDSMGS</sequence>
<protein>
    <recommendedName>
        <fullName evidence="3">ATPase involved in DNA repair</fullName>
    </recommendedName>
</protein>
<evidence type="ECO:0000256" key="1">
    <source>
        <dbReference type="SAM" id="Coils"/>
    </source>
</evidence>
<organism evidence="2">
    <name type="scientific">hydrothermal vent metagenome</name>
    <dbReference type="NCBI Taxonomy" id="652676"/>
    <lineage>
        <taxon>unclassified sequences</taxon>
        <taxon>metagenomes</taxon>
        <taxon>ecological metagenomes</taxon>
    </lineage>
</organism>
<dbReference type="AlphaFoldDB" id="A0A3B1E782"/>
<accession>A0A3B1E782</accession>
<evidence type="ECO:0000313" key="2">
    <source>
        <dbReference type="EMBL" id="VAX39347.1"/>
    </source>
</evidence>
<feature type="coiled-coil region" evidence="1">
    <location>
        <begin position="43"/>
        <end position="70"/>
    </location>
</feature>
<proteinExistence type="predicted"/>
<evidence type="ECO:0008006" key="3">
    <source>
        <dbReference type="Google" id="ProtNLM"/>
    </source>
</evidence>
<name>A0A3B1E782_9ZZZZ</name>
<reference evidence="2" key="1">
    <citation type="submission" date="2018-06" db="EMBL/GenBank/DDBJ databases">
        <authorList>
            <person name="Zhirakovskaya E."/>
        </authorList>
    </citation>
    <scope>NUCLEOTIDE SEQUENCE</scope>
</reference>
<keyword evidence="1" id="KW-0175">Coiled coil</keyword>
<dbReference type="Pfam" id="PF11172">
    <property type="entry name" value="DUF2959"/>
    <property type="match status" value="1"/>
</dbReference>
<dbReference type="InterPro" id="IPR021342">
    <property type="entry name" value="DUF2959"/>
</dbReference>
<dbReference type="PROSITE" id="PS51257">
    <property type="entry name" value="PROKAR_LIPOPROTEIN"/>
    <property type="match status" value="1"/>
</dbReference>
<gene>
    <name evidence="2" type="ORF">MNBD_PLANCTO03-133</name>
</gene>